<sequence>MLSTRLNNRACNYNIYLSWYYRRFRNSQIPFTIVDIKKDVDYLTNGFTDKDVIDIVTSVNGVPNCRIHFELTTKCTTAAGLTTITYTITNFLDSNSTIYDLIVEDQIFPFDGGIHPGSIGRAKFTRNGTCVPIVGTVFVEFGSQEFEFGSLCTAMLKGPCNNTGS</sequence>
<dbReference type="Proteomes" id="UP001224122">
    <property type="component" value="Unassembled WGS sequence"/>
</dbReference>
<accession>A0ABT9XXR5</accession>
<organism evidence="1 2">
    <name type="scientific">Neobacillus ginsengisoli</name>
    <dbReference type="NCBI Taxonomy" id="904295"/>
    <lineage>
        <taxon>Bacteria</taxon>
        <taxon>Bacillati</taxon>
        <taxon>Bacillota</taxon>
        <taxon>Bacilli</taxon>
        <taxon>Bacillales</taxon>
        <taxon>Bacillaceae</taxon>
        <taxon>Neobacillus</taxon>
    </lineage>
</organism>
<dbReference type="RefSeq" id="WP_307409781.1">
    <property type="nucleotide sequence ID" value="NZ_JAUSTW010000005.1"/>
</dbReference>
<keyword evidence="2" id="KW-1185">Reference proteome</keyword>
<dbReference type="EMBL" id="JAUSTW010000005">
    <property type="protein sequence ID" value="MDQ0200188.1"/>
    <property type="molecule type" value="Genomic_DNA"/>
</dbReference>
<evidence type="ECO:0008006" key="3">
    <source>
        <dbReference type="Google" id="ProtNLM"/>
    </source>
</evidence>
<protein>
    <recommendedName>
        <fullName evidence="3">DUF11 domain-containing protein</fullName>
    </recommendedName>
</protein>
<evidence type="ECO:0000313" key="2">
    <source>
        <dbReference type="Proteomes" id="UP001224122"/>
    </source>
</evidence>
<name>A0ABT9XXR5_9BACI</name>
<evidence type="ECO:0000313" key="1">
    <source>
        <dbReference type="EMBL" id="MDQ0200188.1"/>
    </source>
</evidence>
<reference evidence="1 2" key="1">
    <citation type="submission" date="2023-07" db="EMBL/GenBank/DDBJ databases">
        <title>Genomic Encyclopedia of Type Strains, Phase IV (KMG-IV): sequencing the most valuable type-strain genomes for metagenomic binning, comparative biology and taxonomic classification.</title>
        <authorList>
            <person name="Goeker M."/>
        </authorList>
    </citation>
    <scope>NUCLEOTIDE SEQUENCE [LARGE SCALE GENOMIC DNA]</scope>
    <source>
        <strain evidence="1 2">DSM 27594</strain>
    </source>
</reference>
<gene>
    <name evidence="1" type="ORF">J2S10_003371</name>
</gene>
<proteinExistence type="predicted"/>
<comment type="caution">
    <text evidence="1">The sequence shown here is derived from an EMBL/GenBank/DDBJ whole genome shotgun (WGS) entry which is preliminary data.</text>
</comment>